<dbReference type="AlphaFoldDB" id="A0A914RKB2"/>
<dbReference type="Proteomes" id="UP000887564">
    <property type="component" value="Unplaced"/>
</dbReference>
<accession>A0A914RKB2</accession>
<dbReference type="WBParaSite" id="PEQ_0000522201-mRNA-1">
    <property type="protein sequence ID" value="PEQ_0000522201-mRNA-1"/>
    <property type="gene ID" value="PEQ_0000522201"/>
</dbReference>
<evidence type="ECO:0000313" key="2">
    <source>
        <dbReference type="WBParaSite" id="PEQ_0000522201-mRNA-1"/>
    </source>
</evidence>
<organism evidence="1 2">
    <name type="scientific">Parascaris equorum</name>
    <name type="common">Equine roundworm</name>
    <dbReference type="NCBI Taxonomy" id="6256"/>
    <lineage>
        <taxon>Eukaryota</taxon>
        <taxon>Metazoa</taxon>
        <taxon>Ecdysozoa</taxon>
        <taxon>Nematoda</taxon>
        <taxon>Chromadorea</taxon>
        <taxon>Rhabditida</taxon>
        <taxon>Spirurina</taxon>
        <taxon>Ascaridomorpha</taxon>
        <taxon>Ascaridoidea</taxon>
        <taxon>Ascarididae</taxon>
        <taxon>Parascaris</taxon>
    </lineage>
</organism>
<protein>
    <submittedName>
        <fullName evidence="2">Uncharacterized protein</fullName>
    </submittedName>
</protein>
<evidence type="ECO:0000313" key="1">
    <source>
        <dbReference type="Proteomes" id="UP000887564"/>
    </source>
</evidence>
<keyword evidence="1" id="KW-1185">Reference proteome</keyword>
<proteinExistence type="predicted"/>
<reference evidence="2" key="1">
    <citation type="submission" date="2022-11" db="UniProtKB">
        <authorList>
            <consortium name="WormBaseParasite"/>
        </authorList>
    </citation>
    <scope>IDENTIFICATION</scope>
</reference>
<sequence length="45" mass="4945">MTIASVPSLLFKMCPCVCAFMATIISRVRHLAAHSQHFRLLGSAK</sequence>
<name>A0A914RKB2_PAREQ</name>